<comment type="similarity">
    <text evidence="2">Belongs to the EamA transporter family.</text>
</comment>
<keyword evidence="6 7" id="KW-0472">Membrane</keyword>
<evidence type="ECO:0000256" key="1">
    <source>
        <dbReference type="ARBA" id="ARBA00004651"/>
    </source>
</evidence>
<feature type="transmembrane region" description="Helical" evidence="7">
    <location>
        <begin position="209"/>
        <end position="232"/>
    </location>
</feature>
<sequence>MPNKMTTRRKSELSLWLVAIVWGTGFVGTKFAMDAGLSPSCVLMLRFGVATLTLWIIFRKHIRATLDRIHVKSGVFVGVFLFLGFMLQTIGMKYTTPANNAFITATNVVMVPFLWWFLIKKRPGWQTFLSTFLCFVGVAILSVDFSGGFSVSPGDLLTLLSAFFYAAQIVLTGRLVLSLDATTLLFLQLGTTTVLSAVSFLLFDHDFSSLLSLSGIAAVVYMGIFCTCLCYFWQTHAQQYVPPAETSVILACESLFGTLYSILLGYDPLSVNIVLGGLIIFVAVLLPDLLTRRHPPAQEQEAAAEAAGEP</sequence>
<proteinExistence type="inferred from homology"/>
<evidence type="ECO:0000256" key="7">
    <source>
        <dbReference type="SAM" id="Phobius"/>
    </source>
</evidence>
<feature type="transmembrane region" description="Helical" evidence="7">
    <location>
        <begin position="131"/>
        <end position="150"/>
    </location>
</feature>
<feature type="domain" description="EamA" evidence="8">
    <location>
        <begin position="153"/>
        <end position="286"/>
    </location>
</feature>
<dbReference type="EMBL" id="SLUK01000001">
    <property type="protein sequence ID" value="TCL45323.1"/>
    <property type="molecule type" value="Genomic_DNA"/>
</dbReference>
<feature type="transmembrane region" description="Helical" evidence="7">
    <location>
        <begin position="12"/>
        <end position="31"/>
    </location>
</feature>
<feature type="transmembrane region" description="Helical" evidence="7">
    <location>
        <begin position="244"/>
        <end position="263"/>
    </location>
</feature>
<evidence type="ECO:0000256" key="5">
    <source>
        <dbReference type="ARBA" id="ARBA00022989"/>
    </source>
</evidence>
<dbReference type="Pfam" id="PF00892">
    <property type="entry name" value="EamA"/>
    <property type="match status" value="2"/>
</dbReference>
<feature type="transmembrane region" description="Helical" evidence="7">
    <location>
        <begin position="184"/>
        <end position="203"/>
    </location>
</feature>
<keyword evidence="3" id="KW-1003">Cell membrane</keyword>
<keyword evidence="5 7" id="KW-1133">Transmembrane helix</keyword>
<dbReference type="PANTHER" id="PTHR42920:SF5">
    <property type="entry name" value="EAMA DOMAIN-CONTAINING PROTEIN"/>
    <property type="match status" value="1"/>
</dbReference>
<organism evidence="9 10">
    <name type="scientific">Harryflintia acetispora</name>
    <dbReference type="NCBI Taxonomy" id="1849041"/>
    <lineage>
        <taxon>Bacteria</taxon>
        <taxon>Bacillati</taxon>
        <taxon>Bacillota</taxon>
        <taxon>Clostridia</taxon>
        <taxon>Eubacteriales</taxon>
        <taxon>Oscillospiraceae</taxon>
        <taxon>Harryflintia</taxon>
    </lineage>
</organism>
<dbReference type="InterPro" id="IPR037185">
    <property type="entry name" value="EmrE-like"/>
</dbReference>
<evidence type="ECO:0000256" key="3">
    <source>
        <dbReference type="ARBA" id="ARBA00022475"/>
    </source>
</evidence>
<evidence type="ECO:0000313" key="10">
    <source>
        <dbReference type="Proteomes" id="UP000294682"/>
    </source>
</evidence>
<evidence type="ECO:0000313" key="9">
    <source>
        <dbReference type="EMBL" id="TCL45323.1"/>
    </source>
</evidence>
<feature type="transmembrane region" description="Helical" evidence="7">
    <location>
        <begin position="37"/>
        <end position="57"/>
    </location>
</feature>
<dbReference type="SUPFAM" id="SSF103481">
    <property type="entry name" value="Multidrug resistance efflux transporter EmrE"/>
    <property type="match status" value="2"/>
</dbReference>
<evidence type="ECO:0000259" key="8">
    <source>
        <dbReference type="Pfam" id="PF00892"/>
    </source>
</evidence>
<keyword evidence="10" id="KW-1185">Reference proteome</keyword>
<gene>
    <name evidence="9" type="ORF">EDD78_101306</name>
</gene>
<comment type="caution">
    <text evidence="9">The sequence shown here is derived from an EMBL/GenBank/DDBJ whole genome shotgun (WGS) entry which is preliminary data.</text>
</comment>
<evidence type="ECO:0000256" key="4">
    <source>
        <dbReference type="ARBA" id="ARBA00022692"/>
    </source>
</evidence>
<evidence type="ECO:0000256" key="6">
    <source>
        <dbReference type="ARBA" id="ARBA00023136"/>
    </source>
</evidence>
<dbReference type="AlphaFoldDB" id="A0A9X8Y9C7"/>
<feature type="domain" description="EamA" evidence="8">
    <location>
        <begin position="13"/>
        <end position="142"/>
    </location>
</feature>
<dbReference type="InterPro" id="IPR000620">
    <property type="entry name" value="EamA_dom"/>
</dbReference>
<accession>A0A9X8Y9C7</accession>
<name>A0A9X8Y9C7_9FIRM</name>
<comment type="subcellular location">
    <subcellularLocation>
        <location evidence="1">Cell membrane</location>
        <topology evidence="1">Multi-pass membrane protein</topology>
    </subcellularLocation>
</comment>
<dbReference type="Proteomes" id="UP000294682">
    <property type="component" value="Unassembled WGS sequence"/>
</dbReference>
<feature type="transmembrane region" description="Helical" evidence="7">
    <location>
        <begin position="69"/>
        <end position="90"/>
    </location>
</feature>
<feature type="transmembrane region" description="Helical" evidence="7">
    <location>
        <begin position="102"/>
        <end position="119"/>
    </location>
</feature>
<dbReference type="GO" id="GO:0005886">
    <property type="term" value="C:plasma membrane"/>
    <property type="evidence" value="ECO:0007669"/>
    <property type="project" value="UniProtKB-SubCell"/>
</dbReference>
<reference evidence="9 10" key="1">
    <citation type="submission" date="2019-03" db="EMBL/GenBank/DDBJ databases">
        <title>Genomic Encyclopedia of Type Strains, Phase IV (KMG-IV): sequencing the most valuable type-strain genomes for metagenomic binning, comparative biology and taxonomic classification.</title>
        <authorList>
            <person name="Goeker M."/>
        </authorList>
    </citation>
    <scope>NUCLEOTIDE SEQUENCE [LARGE SCALE GENOMIC DNA]</scope>
    <source>
        <strain evidence="9 10">DSM 100433</strain>
    </source>
</reference>
<dbReference type="RefSeq" id="WP_132083657.1">
    <property type="nucleotide sequence ID" value="NZ_SLUK01000001.1"/>
</dbReference>
<feature type="transmembrane region" description="Helical" evidence="7">
    <location>
        <begin position="269"/>
        <end position="290"/>
    </location>
</feature>
<feature type="transmembrane region" description="Helical" evidence="7">
    <location>
        <begin position="156"/>
        <end position="177"/>
    </location>
</feature>
<protein>
    <submittedName>
        <fullName evidence="9">Drug/metabolite transporter (DMT)-like permease</fullName>
    </submittedName>
</protein>
<keyword evidence="4 7" id="KW-0812">Transmembrane</keyword>
<dbReference type="PANTHER" id="PTHR42920">
    <property type="entry name" value="OS03G0707200 PROTEIN-RELATED"/>
    <property type="match status" value="1"/>
</dbReference>
<dbReference type="InterPro" id="IPR051258">
    <property type="entry name" value="Diverse_Substrate_Transporter"/>
</dbReference>
<evidence type="ECO:0000256" key="2">
    <source>
        <dbReference type="ARBA" id="ARBA00007362"/>
    </source>
</evidence>